<dbReference type="Proteomes" id="UP000294576">
    <property type="component" value="Unassembled WGS sequence"/>
</dbReference>
<keyword evidence="1 3" id="KW-0378">Hydrolase</keyword>
<dbReference type="SUPFAM" id="SSF51445">
    <property type="entry name" value="(Trans)glycosidases"/>
    <property type="match status" value="1"/>
</dbReference>
<sequence length="363" mass="40025">MAKLLKARSMIAAFSPWRRMLTIAAAIVLPLHAGLAEAAAPCFRGINLSGAEFGNPGGEIFKDYAYPSEETIGYFRKKGMNIVRLPFLWERLQPELGQALNDDELQRIKDTVTLLRKHKMSVILDPHNYAQYKKAQVGTPPVTTLAFADFWTRLAVEFADQEDVIFGLMNEPYDIASDKWLSAANAAIRGIRAVGAGNLILVPGTKWTGAHSWQSDGPGGPNGTIMLGVKDPRRNYAYEVHQYFDSDSSGTHEECSGNENARKAIVSMSDWARKHGTRVLLGEFGVSQAPECVAGLKAVLDTMQENGDVWLGWTYWVAGDWWPQTEPLNVQPHDGLERKQITVLEAAAKAPAPAEDACRTRGK</sequence>
<dbReference type="GO" id="GO:0009251">
    <property type="term" value="P:glucan catabolic process"/>
    <property type="evidence" value="ECO:0007669"/>
    <property type="project" value="TreeGrafter"/>
</dbReference>
<dbReference type="PANTHER" id="PTHR34142:SF1">
    <property type="entry name" value="GLYCOSIDE HYDROLASE FAMILY 5 DOMAIN-CONTAINING PROTEIN"/>
    <property type="match status" value="1"/>
</dbReference>
<dbReference type="InterPro" id="IPR001547">
    <property type="entry name" value="Glyco_hydro_5"/>
</dbReference>
<dbReference type="Pfam" id="PF00150">
    <property type="entry name" value="Cellulase"/>
    <property type="match status" value="1"/>
</dbReference>
<accession>A0A4V2V9S7</accession>
<organism evidence="5 6">
    <name type="scientific">Rhizobium sullae</name>
    <name type="common">Rhizobium hedysari</name>
    <dbReference type="NCBI Taxonomy" id="50338"/>
    <lineage>
        <taxon>Bacteria</taxon>
        <taxon>Pseudomonadati</taxon>
        <taxon>Pseudomonadota</taxon>
        <taxon>Alphaproteobacteria</taxon>
        <taxon>Hyphomicrobiales</taxon>
        <taxon>Rhizobiaceae</taxon>
        <taxon>Rhizobium/Agrobacterium group</taxon>
        <taxon>Rhizobium</taxon>
    </lineage>
</organism>
<evidence type="ECO:0000313" key="6">
    <source>
        <dbReference type="Proteomes" id="UP000294576"/>
    </source>
</evidence>
<feature type="domain" description="Glycoside hydrolase family 5" evidence="4">
    <location>
        <begin position="50"/>
        <end position="318"/>
    </location>
</feature>
<evidence type="ECO:0000256" key="1">
    <source>
        <dbReference type="ARBA" id="ARBA00022801"/>
    </source>
</evidence>
<dbReference type="InterPro" id="IPR017853">
    <property type="entry name" value="GH"/>
</dbReference>
<dbReference type="PANTHER" id="PTHR34142">
    <property type="entry name" value="ENDO-BETA-1,4-GLUCANASE A"/>
    <property type="match status" value="1"/>
</dbReference>
<protein>
    <submittedName>
        <fullName evidence="5">Cellulase (Glycosyl hydrolase family 5)</fullName>
    </submittedName>
</protein>
<name>A0A4V2V9S7_RHISU</name>
<dbReference type="InterPro" id="IPR018087">
    <property type="entry name" value="Glyco_hydro_5_CS"/>
</dbReference>
<comment type="similarity">
    <text evidence="3">Belongs to the glycosyl hydrolase 5 (cellulase A) family.</text>
</comment>
<reference evidence="5 6" key="1">
    <citation type="submission" date="2019-03" db="EMBL/GenBank/DDBJ databases">
        <title>Genomic Encyclopedia of Type Strains, Phase IV (KMG-V): Genome sequencing to study the core and pangenomes of soil and plant-associated prokaryotes.</title>
        <authorList>
            <person name="Whitman W."/>
        </authorList>
    </citation>
    <scope>NUCLEOTIDE SEQUENCE [LARGE SCALE GENOMIC DNA]</scope>
    <source>
        <strain evidence="5 6">Hc14</strain>
    </source>
</reference>
<dbReference type="PROSITE" id="PS00659">
    <property type="entry name" value="GLYCOSYL_HYDROL_F5"/>
    <property type="match status" value="1"/>
</dbReference>
<dbReference type="AlphaFoldDB" id="A0A4V2V9S7"/>
<dbReference type="RefSeq" id="WP_245505727.1">
    <property type="nucleotide sequence ID" value="NZ_SMBH01000003.1"/>
</dbReference>
<evidence type="ECO:0000313" key="5">
    <source>
        <dbReference type="EMBL" id="TCU18315.1"/>
    </source>
</evidence>
<dbReference type="Gene3D" id="3.20.20.80">
    <property type="entry name" value="Glycosidases"/>
    <property type="match status" value="1"/>
</dbReference>
<keyword evidence="2 3" id="KW-0326">Glycosidase</keyword>
<proteinExistence type="inferred from homology"/>
<gene>
    <name evidence="5" type="ORF">EV132_103437</name>
</gene>
<dbReference type="GO" id="GO:0004553">
    <property type="term" value="F:hydrolase activity, hydrolyzing O-glycosyl compounds"/>
    <property type="evidence" value="ECO:0007669"/>
    <property type="project" value="InterPro"/>
</dbReference>
<evidence type="ECO:0000259" key="4">
    <source>
        <dbReference type="Pfam" id="PF00150"/>
    </source>
</evidence>
<dbReference type="EMBL" id="SMBH01000003">
    <property type="protein sequence ID" value="TCU18315.1"/>
    <property type="molecule type" value="Genomic_DNA"/>
</dbReference>
<evidence type="ECO:0000256" key="2">
    <source>
        <dbReference type="ARBA" id="ARBA00023295"/>
    </source>
</evidence>
<evidence type="ECO:0000256" key="3">
    <source>
        <dbReference type="RuleBase" id="RU361153"/>
    </source>
</evidence>
<comment type="caution">
    <text evidence="5">The sequence shown here is derived from an EMBL/GenBank/DDBJ whole genome shotgun (WGS) entry which is preliminary data.</text>
</comment>